<protein>
    <recommendedName>
        <fullName evidence="1">Phage tail collar domain-containing protein</fullName>
    </recommendedName>
</protein>
<gene>
    <name evidence="2" type="ORF">OPDIPICF_04596</name>
</gene>
<dbReference type="Pfam" id="PF07484">
    <property type="entry name" value="Collar"/>
    <property type="match status" value="1"/>
</dbReference>
<name>A0A5S9PJJ1_9GAMM</name>
<dbReference type="InterPro" id="IPR011083">
    <property type="entry name" value="Phage_tail_collar_dom"/>
</dbReference>
<feature type="domain" description="Phage tail collar" evidence="1">
    <location>
        <begin position="9"/>
        <end position="63"/>
    </location>
</feature>
<keyword evidence="3" id="KW-1185">Reference proteome</keyword>
<dbReference type="InterPro" id="IPR037053">
    <property type="entry name" value="Phage_tail_collar_dom_sf"/>
</dbReference>
<sequence>MSASAPFIGDIQPFGFNFAPRGWQTCSGQLLPIAQNTALFSLLGCTFGGDCRITFALPDLRGREMRGVGAGPGLYHISWGERGGRYEANLMQSNMPTHTHTATLHAETKVGSANNPQDKLLGITTDNIYTAPDTANNKTMYSESIAIGNTGSSIGFDIRSPFLGIYICISLTGIFPSRS</sequence>
<evidence type="ECO:0000313" key="2">
    <source>
        <dbReference type="EMBL" id="CAA0103982.1"/>
    </source>
</evidence>
<dbReference type="Gene3D" id="3.90.1340.10">
    <property type="entry name" value="Phage tail collar domain"/>
    <property type="match status" value="1"/>
</dbReference>
<dbReference type="EMBL" id="CACSIO010000011">
    <property type="protein sequence ID" value="CAA0103982.1"/>
    <property type="molecule type" value="Genomic_DNA"/>
</dbReference>
<evidence type="ECO:0000259" key="1">
    <source>
        <dbReference type="Pfam" id="PF07484"/>
    </source>
</evidence>
<dbReference type="Proteomes" id="UP000441399">
    <property type="component" value="Unassembled WGS sequence"/>
</dbReference>
<dbReference type="OrthoDB" id="9810174at2"/>
<proteinExistence type="predicted"/>
<organism evidence="2 3">
    <name type="scientific">BD1-7 clade bacterium</name>
    <dbReference type="NCBI Taxonomy" id="2029982"/>
    <lineage>
        <taxon>Bacteria</taxon>
        <taxon>Pseudomonadati</taxon>
        <taxon>Pseudomonadota</taxon>
        <taxon>Gammaproteobacteria</taxon>
        <taxon>Cellvibrionales</taxon>
        <taxon>Spongiibacteraceae</taxon>
        <taxon>BD1-7 clade</taxon>
    </lineage>
</organism>
<reference evidence="2 3" key="1">
    <citation type="submission" date="2019-11" db="EMBL/GenBank/DDBJ databases">
        <authorList>
            <person name="Holert J."/>
        </authorList>
    </citation>
    <scope>NUCLEOTIDE SEQUENCE [LARGE SCALE GENOMIC DNA]</scope>
    <source>
        <strain evidence="2">SB11_3</strain>
    </source>
</reference>
<dbReference type="AlphaFoldDB" id="A0A5S9PJJ1"/>
<accession>A0A5S9PJJ1</accession>
<dbReference type="SUPFAM" id="SSF88874">
    <property type="entry name" value="Receptor-binding domain of short tail fibre protein gp12"/>
    <property type="match status" value="1"/>
</dbReference>
<evidence type="ECO:0000313" key="3">
    <source>
        <dbReference type="Proteomes" id="UP000441399"/>
    </source>
</evidence>